<dbReference type="RefSeq" id="WP_317139050.1">
    <property type="nucleotide sequence ID" value="NZ_CP118157.1"/>
</dbReference>
<sequence>MTVHADGTGEHPAHYSGLERCASVWACPVCAGVIRATRADEIERAALHAQDAGMGLAFMTLTLRHKSEDGLAPSIDVLLGAWRAVQSWRAWKRLAARLGYVGAIRSTEVTYGGNGWHPHSHFLVVFERPLSAAELASFEAEVHALWVRAVEKKGGRLPSREHGVKVQAVDGDGAVLANYLSKMQEHTGERRASVGTEIARGDLKRGRGDSLAPFELLDAEGPGTEQARGLWVEFVTATRGRRAFSWTKGLRDRLLPGEEEKTDDELIEEAEAFELVAVIEARTYDRAFRNNADRLAEALEIAESGDLDRLAWYVTFPPDPSPPMNQSVRFSAS</sequence>
<evidence type="ECO:0000313" key="4">
    <source>
        <dbReference type="Proteomes" id="UP001305498"/>
    </source>
</evidence>
<dbReference type="InterPro" id="IPR000989">
    <property type="entry name" value="Rep"/>
</dbReference>
<dbReference type="KEGG" id="mbet:N8K70_14445"/>
<dbReference type="Proteomes" id="UP001305498">
    <property type="component" value="Chromosome"/>
</dbReference>
<dbReference type="GO" id="GO:0006260">
    <property type="term" value="P:DNA replication"/>
    <property type="evidence" value="ECO:0007669"/>
    <property type="project" value="UniProtKB-KW"/>
</dbReference>
<reference evidence="3 4" key="1">
    <citation type="submission" date="2023-02" db="EMBL/GenBank/DDBJ databases">
        <title>Microbacterium betulae sp. nov., isolated from birch wood.</title>
        <authorList>
            <person name="Pasciak M."/>
            <person name="Pawlik K.J."/>
            <person name="Martynowski D."/>
            <person name="Laczmanski L."/>
            <person name="Ciekot J."/>
            <person name="Szponar B."/>
            <person name="Wojcik-Fatla A."/>
            <person name="Mackiewicz B."/>
            <person name="Farian E."/>
            <person name="Cholewa G."/>
            <person name="Cholewa A."/>
            <person name="Dutkiewicz J."/>
        </authorList>
    </citation>
    <scope>NUCLEOTIDE SEQUENCE [LARGE SCALE GENOMIC DNA]</scope>
    <source>
        <strain evidence="3 4">AB</strain>
    </source>
</reference>
<dbReference type="Pfam" id="PF01446">
    <property type="entry name" value="Rep_1"/>
    <property type="match status" value="1"/>
</dbReference>
<evidence type="ECO:0000256" key="1">
    <source>
        <dbReference type="ARBA" id="ARBA00008909"/>
    </source>
</evidence>
<evidence type="ECO:0000313" key="3">
    <source>
        <dbReference type="EMBL" id="WOF22579.1"/>
    </source>
</evidence>
<keyword evidence="2" id="KW-0235">DNA replication</keyword>
<dbReference type="AlphaFoldDB" id="A0AA97FHD8"/>
<protein>
    <submittedName>
        <fullName evidence="3">Protein rep</fullName>
    </submittedName>
</protein>
<organism evidence="3 4">
    <name type="scientific">Microbacterium betulae</name>
    <dbReference type="NCBI Taxonomy" id="2981139"/>
    <lineage>
        <taxon>Bacteria</taxon>
        <taxon>Bacillati</taxon>
        <taxon>Actinomycetota</taxon>
        <taxon>Actinomycetes</taxon>
        <taxon>Micrococcales</taxon>
        <taxon>Microbacteriaceae</taxon>
        <taxon>Microbacterium</taxon>
    </lineage>
</organism>
<accession>A0AA97FHD8</accession>
<dbReference type="GO" id="GO:0003677">
    <property type="term" value="F:DNA binding"/>
    <property type="evidence" value="ECO:0007669"/>
    <property type="project" value="InterPro"/>
</dbReference>
<proteinExistence type="inferred from homology"/>
<gene>
    <name evidence="3" type="ORF">N8K70_14445</name>
</gene>
<evidence type="ECO:0000256" key="2">
    <source>
        <dbReference type="ARBA" id="ARBA00022705"/>
    </source>
</evidence>
<name>A0AA97FHD8_9MICO</name>
<dbReference type="EMBL" id="CP118157">
    <property type="protein sequence ID" value="WOF22579.1"/>
    <property type="molecule type" value="Genomic_DNA"/>
</dbReference>
<keyword evidence="4" id="KW-1185">Reference proteome</keyword>
<comment type="similarity">
    <text evidence="1">Belongs to the Gram-positive plasmids replication protein type 1 family.</text>
</comment>